<keyword evidence="3 9" id="KW-0813">Transport</keyword>
<evidence type="ECO:0000256" key="9">
    <source>
        <dbReference type="RuleBase" id="RU363032"/>
    </source>
</evidence>
<dbReference type="PROSITE" id="PS50928">
    <property type="entry name" value="ABC_TM1"/>
    <property type="match status" value="1"/>
</dbReference>
<keyword evidence="4" id="KW-1003">Cell membrane</keyword>
<keyword evidence="6" id="KW-0029">Amino-acid transport</keyword>
<evidence type="ECO:0000256" key="2">
    <source>
        <dbReference type="ARBA" id="ARBA00010072"/>
    </source>
</evidence>
<dbReference type="PANTHER" id="PTHR30614:SF0">
    <property type="entry name" value="L-CYSTINE TRANSPORT SYSTEM PERMEASE PROTEIN TCYL"/>
    <property type="match status" value="1"/>
</dbReference>
<dbReference type="NCBIfam" id="TIGR01726">
    <property type="entry name" value="HEQRo_perm_3TM"/>
    <property type="match status" value="1"/>
</dbReference>
<dbReference type="PANTHER" id="PTHR30614">
    <property type="entry name" value="MEMBRANE COMPONENT OF AMINO ACID ABC TRANSPORTER"/>
    <property type="match status" value="1"/>
</dbReference>
<dbReference type="NCBIfam" id="TIGR03004">
    <property type="entry name" value="ectoine_ehuC"/>
    <property type="match status" value="1"/>
</dbReference>
<dbReference type="InterPro" id="IPR035906">
    <property type="entry name" value="MetI-like_sf"/>
</dbReference>
<dbReference type="GO" id="GO:0022857">
    <property type="term" value="F:transmembrane transporter activity"/>
    <property type="evidence" value="ECO:0007669"/>
    <property type="project" value="InterPro"/>
</dbReference>
<dbReference type="OrthoDB" id="4404959at2"/>
<feature type="transmembrane region" description="Helical" evidence="9">
    <location>
        <begin position="183"/>
        <end position="205"/>
    </location>
</feature>
<evidence type="ECO:0000256" key="6">
    <source>
        <dbReference type="ARBA" id="ARBA00022970"/>
    </source>
</evidence>
<dbReference type="GO" id="GO:0006865">
    <property type="term" value="P:amino acid transport"/>
    <property type="evidence" value="ECO:0007669"/>
    <property type="project" value="UniProtKB-KW"/>
</dbReference>
<evidence type="ECO:0000256" key="8">
    <source>
        <dbReference type="ARBA" id="ARBA00023136"/>
    </source>
</evidence>
<keyword evidence="7 9" id="KW-1133">Transmembrane helix</keyword>
<evidence type="ECO:0000256" key="5">
    <source>
        <dbReference type="ARBA" id="ARBA00022692"/>
    </source>
</evidence>
<evidence type="ECO:0000313" key="12">
    <source>
        <dbReference type="Proteomes" id="UP000029273"/>
    </source>
</evidence>
<feature type="transmembrane region" description="Helical" evidence="9">
    <location>
        <begin position="20"/>
        <end position="38"/>
    </location>
</feature>
<evidence type="ECO:0000313" key="11">
    <source>
        <dbReference type="EMBL" id="OBS09949.1"/>
    </source>
</evidence>
<accession>A0A1A6C5W2</accession>
<gene>
    <name evidence="11" type="ORF">Thpro_020999</name>
</gene>
<keyword evidence="5 9" id="KW-0812">Transmembrane</keyword>
<dbReference type="InterPro" id="IPR014342">
    <property type="entry name" value="Ectoine_EhuC"/>
</dbReference>
<sequence>MTFTQIALNVAQGLQMTVELTLLSSVLGVLIAFVFGTLKTVQWRPVRYFATAYVEIFRGTSLIVQLFWLYYALPLLGLSLSPFVAGIAALSLNIGAYGAEVVRGALQAVPRGQREAAIALGFTPAQRIYRIFYPQALPEMMPTFGNLAVQNLKDSSVVSLISLADLTYYANNLQNLTFETTRIYTVTLFAYFGLALLLSWAIRGLENRLRRWKTRK</sequence>
<evidence type="ECO:0000256" key="3">
    <source>
        <dbReference type="ARBA" id="ARBA00022448"/>
    </source>
</evidence>
<dbReference type="RefSeq" id="WP_038089458.1">
    <property type="nucleotide sequence ID" value="NZ_JQSG02000002.1"/>
</dbReference>
<dbReference type="Gene3D" id="1.10.3720.10">
    <property type="entry name" value="MetI-like"/>
    <property type="match status" value="1"/>
</dbReference>
<feature type="domain" description="ABC transmembrane type-1" evidence="10">
    <location>
        <begin position="14"/>
        <end position="199"/>
    </location>
</feature>
<dbReference type="InterPro" id="IPR010065">
    <property type="entry name" value="AA_ABC_transptr_permease_3TM"/>
</dbReference>
<organism evidence="11 12">
    <name type="scientific">Acidihalobacter prosperus</name>
    <dbReference type="NCBI Taxonomy" id="160660"/>
    <lineage>
        <taxon>Bacteria</taxon>
        <taxon>Pseudomonadati</taxon>
        <taxon>Pseudomonadota</taxon>
        <taxon>Gammaproteobacteria</taxon>
        <taxon>Chromatiales</taxon>
        <taxon>Ectothiorhodospiraceae</taxon>
        <taxon>Acidihalobacter</taxon>
    </lineage>
</organism>
<dbReference type="InterPro" id="IPR043429">
    <property type="entry name" value="ArtM/GltK/GlnP/TcyL/YhdX-like"/>
</dbReference>
<dbReference type="InterPro" id="IPR000515">
    <property type="entry name" value="MetI-like"/>
</dbReference>
<evidence type="ECO:0000256" key="7">
    <source>
        <dbReference type="ARBA" id="ARBA00022989"/>
    </source>
</evidence>
<evidence type="ECO:0000256" key="1">
    <source>
        <dbReference type="ARBA" id="ARBA00004429"/>
    </source>
</evidence>
<dbReference type="Proteomes" id="UP000029273">
    <property type="component" value="Unassembled WGS sequence"/>
</dbReference>
<comment type="subcellular location">
    <subcellularLocation>
        <location evidence="1">Cell inner membrane</location>
        <topology evidence="1">Multi-pass membrane protein</topology>
    </subcellularLocation>
    <subcellularLocation>
        <location evidence="9">Cell membrane</location>
        <topology evidence="9">Multi-pass membrane protein</topology>
    </subcellularLocation>
</comment>
<dbReference type="GO" id="GO:0043190">
    <property type="term" value="C:ATP-binding cassette (ABC) transporter complex"/>
    <property type="evidence" value="ECO:0007669"/>
    <property type="project" value="InterPro"/>
</dbReference>
<comment type="similarity">
    <text evidence="2">Belongs to the binding-protein-dependent transport system permease family. HisMQ subfamily.</text>
</comment>
<evidence type="ECO:0000259" key="10">
    <source>
        <dbReference type="PROSITE" id="PS50928"/>
    </source>
</evidence>
<keyword evidence="12" id="KW-1185">Reference proteome</keyword>
<dbReference type="STRING" id="160660.BJI67_11120"/>
<evidence type="ECO:0000256" key="4">
    <source>
        <dbReference type="ARBA" id="ARBA00022475"/>
    </source>
</evidence>
<keyword evidence="8 9" id="KW-0472">Membrane</keyword>
<dbReference type="SUPFAM" id="SSF161098">
    <property type="entry name" value="MetI-like"/>
    <property type="match status" value="1"/>
</dbReference>
<protein>
    <submittedName>
        <fullName evidence="11">Ectoine/hydroxyectoine ABC transporter permease subunit EhuC</fullName>
    </submittedName>
</protein>
<reference evidence="11 12" key="1">
    <citation type="journal article" date="2014" name="Genome Announc.">
        <title>Draft Genome Sequence of the Iron-Oxidizing, Acidophilic, and Halotolerant 'Thiobacillus prosperus' Type Strain DSM 5130.</title>
        <authorList>
            <person name="Ossandon F.J."/>
            <person name="Cardenas J.P."/>
            <person name="Corbett M."/>
            <person name="Quatrini R."/>
            <person name="Holmes D.S."/>
            <person name="Watkin E."/>
        </authorList>
    </citation>
    <scope>NUCLEOTIDE SEQUENCE [LARGE SCALE GENOMIC DNA]</scope>
    <source>
        <strain evidence="11 12">DSM 5130</strain>
    </source>
</reference>
<dbReference type="CDD" id="cd06261">
    <property type="entry name" value="TM_PBP2"/>
    <property type="match status" value="1"/>
</dbReference>
<dbReference type="EMBL" id="JQSG02000002">
    <property type="protein sequence ID" value="OBS09949.1"/>
    <property type="molecule type" value="Genomic_DNA"/>
</dbReference>
<proteinExistence type="inferred from homology"/>
<name>A0A1A6C5W2_9GAMM</name>
<dbReference type="AlphaFoldDB" id="A0A1A6C5W2"/>
<comment type="caution">
    <text evidence="11">The sequence shown here is derived from an EMBL/GenBank/DDBJ whole genome shotgun (WGS) entry which is preliminary data.</text>
</comment>
<dbReference type="Pfam" id="PF00528">
    <property type="entry name" value="BPD_transp_1"/>
    <property type="match status" value="1"/>
</dbReference>